<dbReference type="Gene3D" id="1.10.238.120">
    <property type="entry name" value="Jann4075-like"/>
    <property type="match status" value="1"/>
</dbReference>
<dbReference type="InterPro" id="IPR023154">
    <property type="entry name" value="Jann4075-like_sf"/>
</dbReference>
<dbReference type="SUPFAM" id="SSF158587">
    <property type="entry name" value="Jann4075-like"/>
    <property type="match status" value="1"/>
</dbReference>
<proteinExistence type="predicted"/>
<dbReference type="AlphaFoldDB" id="A0AB39L4T0"/>
<dbReference type="RefSeq" id="WP_307956161.1">
    <property type="nucleotide sequence ID" value="NZ_CP163302.1"/>
</dbReference>
<name>A0AB39L4T0_9MICC</name>
<reference evidence="1" key="1">
    <citation type="submission" date="2024-07" db="EMBL/GenBank/DDBJ databases">
        <authorList>
            <person name="fu j."/>
        </authorList>
    </citation>
    <scope>NUCLEOTIDE SEQUENCE</scope>
    <source>
        <strain evidence="1">P10A9</strain>
    </source>
</reference>
<sequence length="110" mass="12335">MAVDWAEQVKKLAPNADDEVVAGIIRHCGIALQSADASLVSFGDKTETDRVRDSFLKKKLGRTEDDATLDAAIKAVGEKFKGINRRQRPTVYYLLAEHFDQLDLFRKKAK</sequence>
<dbReference type="KEGG" id="spue:AB5L97_18000"/>
<organism evidence="1">
    <name type="scientific">Sinomonas puerhi</name>
    <dbReference type="NCBI Taxonomy" id="3238584"/>
    <lineage>
        <taxon>Bacteria</taxon>
        <taxon>Bacillati</taxon>
        <taxon>Actinomycetota</taxon>
        <taxon>Actinomycetes</taxon>
        <taxon>Micrococcales</taxon>
        <taxon>Micrococcaceae</taxon>
        <taxon>Sinomonas</taxon>
    </lineage>
</organism>
<dbReference type="EMBL" id="CP163302">
    <property type="protein sequence ID" value="XDP45132.1"/>
    <property type="molecule type" value="Genomic_DNA"/>
</dbReference>
<gene>
    <name evidence="1" type="ORF">AB5L97_18000</name>
</gene>
<evidence type="ECO:0000313" key="1">
    <source>
        <dbReference type="EMBL" id="XDP45132.1"/>
    </source>
</evidence>
<dbReference type="Pfam" id="PF11015">
    <property type="entry name" value="DUF2853"/>
    <property type="match status" value="1"/>
</dbReference>
<dbReference type="InterPro" id="IPR021274">
    <property type="entry name" value="DUF2853"/>
</dbReference>
<protein>
    <submittedName>
        <fullName evidence="1">DUF2853 family protein</fullName>
    </submittedName>
</protein>
<accession>A0AB39L4T0</accession>